<accession>A0A5C5ZQ63</accession>
<organism evidence="3 4">
    <name type="scientific">Neorhodopirellula pilleata</name>
    <dbReference type="NCBI Taxonomy" id="2714738"/>
    <lineage>
        <taxon>Bacteria</taxon>
        <taxon>Pseudomonadati</taxon>
        <taxon>Planctomycetota</taxon>
        <taxon>Planctomycetia</taxon>
        <taxon>Pirellulales</taxon>
        <taxon>Pirellulaceae</taxon>
        <taxon>Neorhodopirellula</taxon>
    </lineage>
</organism>
<protein>
    <submittedName>
        <fullName evidence="3">Uncharacterized protein</fullName>
    </submittedName>
</protein>
<proteinExistence type="predicted"/>
<keyword evidence="2" id="KW-0732">Signal</keyword>
<feature type="compositionally biased region" description="Polar residues" evidence="1">
    <location>
        <begin position="130"/>
        <end position="148"/>
    </location>
</feature>
<feature type="chain" id="PRO_5022789670" evidence="2">
    <location>
        <begin position="24"/>
        <end position="675"/>
    </location>
</feature>
<evidence type="ECO:0000313" key="4">
    <source>
        <dbReference type="Proteomes" id="UP000316213"/>
    </source>
</evidence>
<feature type="signal peptide" evidence="2">
    <location>
        <begin position="1"/>
        <end position="23"/>
    </location>
</feature>
<name>A0A5C5ZQ63_9BACT</name>
<dbReference type="OrthoDB" id="292710at2"/>
<comment type="caution">
    <text evidence="3">The sequence shown here is derived from an EMBL/GenBank/DDBJ whole genome shotgun (WGS) entry which is preliminary data.</text>
</comment>
<dbReference type="AlphaFoldDB" id="A0A5C5ZQ63"/>
<evidence type="ECO:0000256" key="2">
    <source>
        <dbReference type="SAM" id="SignalP"/>
    </source>
</evidence>
<dbReference type="Proteomes" id="UP000316213">
    <property type="component" value="Unassembled WGS sequence"/>
</dbReference>
<evidence type="ECO:0000256" key="1">
    <source>
        <dbReference type="SAM" id="MobiDB-lite"/>
    </source>
</evidence>
<gene>
    <name evidence="3" type="ORF">Pla100_55430</name>
</gene>
<feature type="region of interest" description="Disordered" evidence="1">
    <location>
        <begin position="110"/>
        <end position="148"/>
    </location>
</feature>
<keyword evidence="4" id="KW-1185">Reference proteome</keyword>
<reference evidence="3 4" key="1">
    <citation type="submission" date="2019-02" db="EMBL/GenBank/DDBJ databases">
        <title>Deep-cultivation of Planctomycetes and their phenomic and genomic characterization uncovers novel biology.</title>
        <authorList>
            <person name="Wiegand S."/>
            <person name="Jogler M."/>
            <person name="Boedeker C."/>
            <person name="Pinto D."/>
            <person name="Vollmers J."/>
            <person name="Rivas-Marin E."/>
            <person name="Kohn T."/>
            <person name="Peeters S.H."/>
            <person name="Heuer A."/>
            <person name="Rast P."/>
            <person name="Oberbeckmann S."/>
            <person name="Bunk B."/>
            <person name="Jeske O."/>
            <person name="Meyerdierks A."/>
            <person name="Storesund J.E."/>
            <person name="Kallscheuer N."/>
            <person name="Luecker S."/>
            <person name="Lage O.M."/>
            <person name="Pohl T."/>
            <person name="Merkel B.J."/>
            <person name="Hornburger P."/>
            <person name="Mueller R.-W."/>
            <person name="Bruemmer F."/>
            <person name="Labrenz M."/>
            <person name="Spormann A.M."/>
            <person name="Op Den Camp H."/>
            <person name="Overmann J."/>
            <person name="Amann R."/>
            <person name="Jetten M.S.M."/>
            <person name="Mascher T."/>
            <person name="Medema M.H."/>
            <person name="Devos D.P."/>
            <person name="Kaster A.-K."/>
            <person name="Ovreas L."/>
            <person name="Rohde M."/>
            <person name="Galperin M.Y."/>
            <person name="Jogler C."/>
        </authorList>
    </citation>
    <scope>NUCLEOTIDE SEQUENCE [LARGE SCALE GENOMIC DNA]</scope>
    <source>
        <strain evidence="3 4">Pla100</strain>
    </source>
</reference>
<dbReference type="EMBL" id="SJPM01000018">
    <property type="protein sequence ID" value="TWT89380.1"/>
    <property type="molecule type" value="Genomic_DNA"/>
</dbReference>
<sequence length="675" mass="70762" precursor="true">MKFNVLRSVAASLSLGVCTIASAQYGPTPAGPYGQAGYGYGAPQSYHSQAPSQAQAGVPRTQAFQSYGSNVYQQPAYQPPSYQSPSKWSNFGIGNNSGPALFQPASTGQAEMLPAPEPIPTPTPNYGGPSYSNAPSQDSYQHAPQAQYSAPAPMQYSAPVQHSAPVQYSTMEQHGAPVHIGAPVNDAYCESCNQAPVQSQFVQAASQPWEGVSYAAQSCGMPVAAPVRAPLFPWFGSFDLLFFDLETNGKDRTVAAAYSAVDPTRPYLPAMGSSSIDPDNALGYNLTFGRYLGCGQYGLGVSYFNFDPSQESVSLFSAGPIDAANGEGGLRAGMPQYNGATMAYLYDNGGGVYNPVTGAGSPYTVYDIIDGNAGQTALDGGDTDAAPGGAGVTSNAEAVRIRAQRDVDIQGIEFNLFSFGLMGAQRASALSCGGGGCGTGIGSFLGLGGYRGIGGYGGGACGDSCQPCGDPCAQSCGPRFGFGGAAGPLVRPCNGKVQVVTSHGFRWFQFEETTDFAYDVDGRVGYTDNDIYDFTRVENNLFGYQFGSRLIYCLHNRVNFNVAGKFGIYGNNVEQRHTLGSLNDFAELAAMPGLDINYESEDTVLSTLGELDLGLGIRVSNAWTVRGGYRIMGVTGIATASDYARDYTSSTAAAAIHADKSLILHGAYVGADFNF</sequence>
<evidence type="ECO:0000313" key="3">
    <source>
        <dbReference type="EMBL" id="TWT89380.1"/>
    </source>
</evidence>